<dbReference type="PRINTS" id="PR00755">
    <property type="entry name" value="AFLATOXINBRP"/>
</dbReference>
<feature type="region of interest" description="Disordered" evidence="7">
    <location>
        <begin position="738"/>
        <end position="782"/>
    </location>
</feature>
<organism evidence="9 10">
    <name type="scientific">Exophiala oligosperma</name>
    <dbReference type="NCBI Taxonomy" id="215243"/>
    <lineage>
        <taxon>Eukaryota</taxon>
        <taxon>Fungi</taxon>
        <taxon>Dikarya</taxon>
        <taxon>Ascomycota</taxon>
        <taxon>Pezizomycotina</taxon>
        <taxon>Eurotiomycetes</taxon>
        <taxon>Chaetothyriomycetidae</taxon>
        <taxon>Chaetothyriales</taxon>
        <taxon>Herpotrichiellaceae</taxon>
        <taxon>Exophiala</taxon>
    </lineage>
</organism>
<dbReference type="PANTHER" id="PTHR47338:SF7">
    <property type="entry name" value="ZN(II)2CYS6 TRANSCRIPTION FACTOR (EUROFUNG)"/>
    <property type="match status" value="1"/>
</dbReference>
<evidence type="ECO:0000313" key="9">
    <source>
        <dbReference type="EMBL" id="KIW39256.1"/>
    </source>
</evidence>
<feature type="region of interest" description="Disordered" evidence="7">
    <location>
        <begin position="134"/>
        <end position="220"/>
    </location>
</feature>
<dbReference type="GO" id="GO:0006351">
    <property type="term" value="P:DNA-templated transcription"/>
    <property type="evidence" value="ECO:0007669"/>
    <property type="project" value="InterPro"/>
</dbReference>
<dbReference type="PROSITE" id="PS50048">
    <property type="entry name" value="ZN2_CY6_FUNGAL_2"/>
    <property type="match status" value="2"/>
</dbReference>
<feature type="domain" description="Zn(2)-C6 fungal-type" evidence="8">
    <location>
        <begin position="97"/>
        <end position="127"/>
    </location>
</feature>
<dbReference type="PANTHER" id="PTHR47338">
    <property type="entry name" value="ZN(II)2CYS6 TRANSCRIPTION FACTOR (EUROFUNG)-RELATED"/>
    <property type="match status" value="1"/>
</dbReference>
<accession>A0A0D2AGJ3</accession>
<dbReference type="RefSeq" id="XP_016259472.1">
    <property type="nucleotide sequence ID" value="XM_016410450.1"/>
</dbReference>
<evidence type="ECO:0000256" key="5">
    <source>
        <dbReference type="ARBA" id="ARBA00023163"/>
    </source>
</evidence>
<dbReference type="InterPro" id="IPR007219">
    <property type="entry name" value="XnlR_reg_dom"/>
</dbReference>
<dbReference type="GeneID" id="27361118"/>
<dbReference type="Pfam" id="PF04082">
    <property type="entry name" value="Fungal_trans"/>
    <property type="match status" value="1"/>
</dbReference>
<dbReference type="AlphaFoldDB" id="A0A0D2AGJ3"/>
<dbReference type="HOGENOM" id="CLU_008241_0_0_1"/>
<name>A0A0D2AGJ3_9EURO</name>
<comment type="subcellular location">
    <subcellularLocation>
        <location evidence="1">Nucleus</location>
    </subcellularLocation>
</comment>
<evidence type="ECO:0000256" key="2">
    <source>
        <dbReference type="ARBA" id="ARBA00022723"/>
    </source>
</evidence>
<reference evidence="9 10" key="1">
    <citation type="submission" date="2015-01" db="EMBL/GenBank/DDBJ databases">
        <title>The Genome Sequence of Exophiala oligosperma CBS72588.</title>
        <authorList>
            <consortium name="The Broad Institute Genomics Platform"/>
            <person name="Cuomo C."/>
            <person name="de Hoog S."/>
            <person name="Gorbushina A."/>
            <person name="Stielow B."/>
            <person name="Teixiera M."/>
            <person name="Abouelleil A."/>
            <person name="Chapman S.B."/>
            <person name="Priest M."/>
            <person name="Young S.K."/>
            <person name="Wortman J."/>
            <person name="Nusbaum C."/>
            <person name="Birren B."/>
        </authorList>
    </citation>
    <scope>NUCLEOTIDE SEQUENCE [LARGE SCALE GENOMIC DNA]</scope>
    <source>
        <strain evidence="9 10">CBS 72588</strain>
    </source>
</reference>
<dbReference type="GO" id="GO:0008270">
    <property type="term" value="F:zinc ion binding"/>
    <property type="evidence" value="ECO:0007669"/>
    <property type="project" value="InterPro"/>
</dbReference>
<evidence type="ECO:0000313" key="10">
    <source>
        <dbReference type="Proteomes" id="UP000053342"/>
    </source>
</evidence>
<dbReference type="Pfam" id="PF00172">
    <property type="entry name" value="Zn_clus"/>
    <property type="match status" value="2"/>
</dbReference>
<dbReference type="Proteomes" id="UP000053342">
    <property type="component" value="Unassembled WGS sequence"/>
</dbReference>
<keyword evidence="5" id="KW-0804">Transcription</keyword>
<dbReference type="SMART" id="SM00906">
    <property type="entry name" value="Fungal_trans"/>
    <property type="match status" value="1"/>
</dbReference>
<dbReference type="GO" id="GO:0003677">
    <property type="term" value="F:DNA binding"/>
    <property type="evidence" value="ECO:0007669"/>
    <property type="project" value="UniProtKB-KW"/>
</dbReference>
<dbReference type="SMART" id="SM00066">
    <property type="entry name" value="GAL4"/>
    <property type="match status" value="2"/>
</dbReference>
<keyword evidence="6" id="KW-0539">Nucleus</keyword>
<keyword evidence="3" id="KW-0805">Transcription regulation</keyword>
<feature type="compositionally biased region" description="Polar residues" evidence="7">
    <location>
        <begin position="768"/>
        <end position="782"/>
    </location>
</feature>
<keyword evidence="4" id="KW-0238">DNA-binding</keyword>
<dbReference type="CDD" id="cd12148">
    <property type="entry name" value="fungal_TF_MHR"/>
    <property type="match status" value="1"/>
</dbReference>
<protein>
    <recommendedName>
        <fullName evidence="8">Zn(2)-C6 fungal-type domain-containing protein</fullName>
    </recommendedName>
</protein>
<dbReference type="VEuPathDB" id="FungiDB:PV06_09044"/>
<dbReference type="OrthoDB" id="2563500at2759"/>
<dbReference type="GO" id="GO:0005634">
    <property type="term" value="C:nucleus"/>
    <property type="evidence" value="ECO:0007669"/>
    <property type="project" value="UniProtKB-SubCell"/>
</dbReference>
<feature type="compositionally biased region" description="Low complexity" evidence="7">
    <location>
        <begin position="703"/>
        <end position="712"/>
    </location>
</feature>
<dbReference type="PROSITE" id="PS00463">
    <property type="entry name" value="ZN2_CY6_FUNGAL_1"/>
    <property type="match status" value="2"/>
</dbReference>
<gene>
    <name evidence="9" type="ORF">PV06_09044</name>
</gene>
<evidence type="ECO:0000256" key="7">
    <source>
        <dbReference type="SAM" id="MobiDB-lite"/>
    </source>
</evidence>
<dbReference type="STRING" id="215243.A0A0D2AGJ3"/>
<dbReference type="InterPro" id="IPR050815">
    <property type="entry name" value="TF_fung"/>
</dbReference>
<feature type="domain" description="Zn(2)-C6 fungal-type" evidence="8">
    <location>
        <begin position="38"/>
        <end position="66"/>
    </location>
</feature>
<dbReference type="SUPFAM" id="SSF57701">
    <property type="entry name" value="Zn2/Cys6 DNA-binding domain"/>
    <property type="match status" value="2"/>
</dbReference>
<dbReference type="CDD" id="cd00067">
    <property type="entry name" value="GAL4"/>
    <property type="match status" value="2"/>
</dbReference>
<dbReference type="GO" id="GO:0000981">
    <property type="term" value="F:DNA-binding transcription factor activity, RNA polymerase II-specific"/>
    <property type="evidence" value="ECO:0007669"/>
    <property type="project" value="InterPro"/>
</dbReference>
<evidence type="ECO:0000256" key="3">
    <source>
        <dbReference type="ARBA" id="ARBA00023015"/>
    </source>
</evidence>
<evidence type="ECO:0000256" key="4">
    <source>
        <dbReference type="ARBA" id="ARBA00023125"/>
    </source>
</evidence>
<evidence type="ECO:0000259" key="8">
    <source>
        <dbReference type="PROSITE" id="PS50048"/>
    </source>
</evidence>
<evidence type="ECO:0000256" key="1">
    <source>
        <dbReference type="ARBA" id="ARBA00004123"/>
    </source>
</evidence>
<dbReference type="InterPro" id="IPR001138">
    <property type="entry name" value="Zn2Cys6_DnaBD"/>
</dbReference>
<dbReference type="Gene3D" id="4.10.240.10">
    <property type="entry name" value="Zn(2)-C6 fungal-type DNA-binding domain"/>
    <property type="match status" value="2"/>
</dbReference>
<dbReference type="InterPro" id="IPR036864">
    <property type="entry name" value="Zn2-C6_fun-type_DNA-bd_sf"/>
</dbReference>
<dbReference type="EMBL" id="KN847340">
    <property type="protein sequence ID" value="KIW39256.1"/>
    <property type="molecule type" value="Genomic_DNA"/>
</dbReference>
<feature type="region of interest" description="Disordered" evidence="7">
    <location>
        <begin position="693"/>
        <end position="718"/>
    </location>
</feature>
<feature type="compositionally biased region" description="Low complexity" evidence="7">
    <location>
        <begin position="752"/>
        <end position="763"/>
    </location>
</feature>
<keyword evidence="2" id="KW-0479">Metal-binding</keyword>
<evidence type="ECO:0000256" key="6">
    <source>
        <dbReference type="ARBA" id="ARBA00023242"/>
    </source>
</evidence>
<keyword evidence="10" id="KW-1185">Reference proteome</keyword>
<proteinExistence type="predicted"/>
<sequence>MEMTSTDLLSADIPVSTIELPGIEDSDKRVKTRRSRSGCITCRARKVKCDERPGRCLNCERFNLDCHGPRHDGGEPLQQDNASPAQVTPKRKRTFRSCRECRASKSRCTGERPDCLRCKRRSLLCEYEAESDPQWTRRLQGGPRASLSDPPTRTDDTQASAHPLNDSAGIPNLSTRTSDFGLLNTDASNNTVQARGGLHGPSSVTARPEPPVGPRTTQTPKVENLSWLSTSRLPPRSKIRLLVKEYMDNIHPLRCYAFIHRPLFMERLDDDTSESQANNALLHIVCALGAKFYALQNSGHAERGEYSNVLSAGTEWAKRAASLLFSNLDNVSVENLMTAILLHDHEIRVGKHASAFVLTGVCARLAHALRLNLEYSTDILEDESLNGPSIPSKESRRRVMWSCYVQDALTGSGTDQLTMFHEGDIKIQLPTHERNFLFQVPCVTELLQPGQFLKFLPLDTIPPRPVENMGLLAFYIRLIRIRKRVLRYVKRLDAAEEPWFPTSEFTAIDVSLRDWSLSLPASLQLNRTAFYLRKESLQLGALILLQCTYHWTICDLYRISTPQLYRLQIRWQYPREFQDHLQTTMFQRAQDCASILRDALNHGTKILADTWLPSVAFDSNRVMLHYVTRILGLQTEQGKAVLKEIMPHVNSNLDCLEAMQSITSMAGPFYQAARKMLIESDLGSLSFSRHIVPDQVDDDSDSASKSSREGSSNHNTFDTVLQPTSIFRLARGTGAETATGALRNETLGPPRSSASAATSQQASDLHVQRQNQQPNSRTIGQTQNEPMEGLEVLHAAATVASTNTSTDDLQPFFTSWFDTGTWHDAETARATYDQSAYGLPPWMTGLEVTDGSNNVAGGAEGMTTENFTTDQTRSSEQWRFSTDFLSTNL</sequence>